<evidence type="ECO:0000256" key="2">
    <source>
        <dbReference type="ARBA" id="ARBA00023140"/>
    </source>
</evidence>
<dbReference type="InterPro" id="IPR008733">
    <property type="entry name" value="PEX11"/>
</dbReference>
<comment type="caution">
    <text evidence="5">The sequence shown here is derived from an EMBL/GenBank/DDBJ whole genome shotgun (WGS) entry which is preliminary data.</text>
</comment>
<dbReference type="AlphaFoldDB" id="A0A1A0HCP8"/>
<dbReference type="GO" id="GO:0005778">
    <property type="term" value="C:peroxisomal membrane"/>
    <property type="evidence" value="ECO:0007669"/>
    <property type="project" value="UniProtKB-SubCell"/>
</dbReference>
<proteinExistence type="predicted"/>
<sequence>MAASTTTVTEPQKTATSQLSSVPLHSARGQTEVVNDLIKIIELEFNKGNRTVTEEKYAAFLKLRDLQKPQQRQEKPGPPTLPTPLYPTIFQKFQPPQKSLQKKENRVPLRQKNQSWSFKYIETTLIAVLEAIASILDNLHLLSKMPMFPKSLVHVLNHTNRIWVLILVFLIRKTISQLLNVRRKERKVASELAILKSNANSKLLEQGSRNEESNIFRRYEKVLKDLKFDKTMLKIELLGNILDLAFNVIELYALPVPAWFMSILNMASIAMTVYRMNKDDEYIDDDVSEDLI</sequence>
<dbReference type="GO" id="GO:0016559">
    <property type="term" value="P:peroxisome fission"/>
    <property type="evidence" value="ECO:0007669"/>
    <property type="project" value="InterPro"/>
</dbReference>
<dbReference type="Proteomes" id="UP000092555">
    <property type="component" value="Unassembled WGS sequence"/>
</dbReference>
<comment type="subcellular location">
    <subcellularLocation>
        <location evidence="3">Peroxisome membrane</location>
    </subcellularLocation>
</comment>
<evidence type="ECO:0000313" key="5">
    <source>
        <dbReference type="EMBL" id="OBA21693.1"/>
    </source>
</evidence>
<keyword evidence="6" id="KW-1185">Reference proteome</keyword>
<keyword evidence="2" id="KW-0576">Peroxisome</keyword>
<name>A0A1A0HCP8_9ASCO</name>
<keyword evidence="1" id="KW-0472">Membrane</keyword>
<evidence type="ECO:0000256" key="4">
    <source>
        <dbReference type="SAM" id="MobiDB-lite"/>
    </source>
</evidence>
<accession>A0A1A0HCP8</accession>
<feature type="region of interest" description="Disordered" evidence="4">
    <location>
        <begin position="1"/>
        <end position="23"/>
    </location>
</feature>
<evidence type="ECO:0000256" key="1">
    <source>
        <dbReference type="ARBA" id="ARBA00023136"/>
    </source>
</evidence>
<reference evidence="5 6" key="1">
    <citation type="submission" date="2016-05" db="EMBL/GenBank/DDBJ databases">
        <title>Comparative genomics of biotechnologically important yeasts.</title>
        <authorList>
            <consortium name="DOE Joint Genome Institute"/>
            <person name="Riley R."/>
            <person name="Haridas S."/>
            <person name="Wolfe K.H."/>
            <person name="Lopes M.R."/>
            <person name="Hittinger C.T."/>
            <person name="Goker M."/>
            <person name="Salamov A."/>
            <person name="Wisecaver J."/>
            <person name="Long T.M."/>
            <person name="Aerts A.L."/>
            <person name="Barry K."/>
            <person name="Choi C."/>
            <person name="Clum A."/>
            <person name="Coughlan A.Y."/>
            <person name="Deshpande S."/>
            <person name="Douglass A.P."/>
            <person name="Hanson S.J."/>
            <person name="Klenk H.-P."/>
            <person name="LaButti K."/>
            <person name="Lapidus A."/>
            <person name="Lindquist E."/>
            <person name="Lipzen A."/>
            <person name="Meier-kolthoff J.P."/>
            <person name="Ohm R.A."/>
            <person name="Otillar R.P."/>
            <person name="Pangilinan J."/>
            <person name="Peng Y."/>
            <person name="Rokas A."/>
            <person name="Rosa C.A."/>
            <person name="Scheuner C."/>
            <person name="Sibirny A.A."/>
            <person name="Slot J.C."/>
            <person name="Stielow J.B."/>
            <person name="Sun H."/>
            <person name="Kurtzman C.P."/>
            <person name="Blackwell M."/>
            <person name="Grigoriev I.V."/>
            <person name="Jeffries T.W."/>
        </authorList>
    </citation>
    <scope>NUCLEOTIDE SEQUENCE [LARGE SCALE GENOMIC DNA]</scope>
    <source>
        <strain evidence="5 6">NRRL YB-4993</strain>
    </source>
</reference>
<dbReference type="RefSeq" id="XP_018712203.1">
    <property type="nucleotide sequence ID" value="XM_018857342.1"/>
</dbReference>
<evidence type="ECO:0000256" key="3">
    <source>
        <dbReference type="ARBA" id="ARBA00046271"/>
    </source>
</evidence>
<gene>
    <name evidence="5" type="ORF">METBIDRAFT_41006</name>
</gene>
<organism evidence="5 6">
    <name type="scientific">Metschnikowia bicuspidata var. bicuspidata NRRL YB-4993</name>
    <dbReference type="NCBI Taxonomy" id="869754"/>
    <lineage>
        <taxon>Eukaryota</taxon>
        <taxon>Fungi</taxon>
        <taxon>Dikarya</taxon>
        <taxon>Ascomycota</taxon>
        <taxon>Saccharomycotina</taxon>
        <taxon>Pichiomycetes</taxon>
        <taxon>Metschnikowiaceae</taxon>
        <taxon>Metschnikowia</taxon>
    </lineage>
</organism>
<evidence type="ECO:0000313" key="6">
    <source>
        <dbReference type="Proteomes" id="UP000092555"/>
    </source>
</evidence>
<protein>
    <submittedName>
        <fullName evidence="5">Uncharacterized protein</fullName>
    </submittedName>
</protein>
<dbReference type="EMBL" id="LXTC01000003">
    <property type="protein sequence ID" value="OBA21693.1"/>
    <property type="molecule type" value="Genomic_DNA"/>
</dbReference>
<dbReference type="Pfam" id="PF05648">
    <property type="entry name" value="PEX11"/>
    <property type="match status" value="1"/>
</dbReference>
<dbReference type="OrthoDB" id="3993572at2759"/>
<dbReference type="GeneID" id="30030318"/>